<dbReference type="Gene3D" id="3.40.50.850">
    <property type="entry name" value="Isochorismatase-like"/>
    <property type="match status" value="1"/>
</dbReference>
<evidence type="ECO:0000259" key="2">
    <source>
        <dbReference type="Pfam" id="PF00857"/>
    </source>
</evidence>
<dbReference type="PANTHER" id="PTHR43540">
    <property type="entry name" value="PEROXYUREIDOACRYLATE/UREIDOACRYLATE AMIDOHYDROLASE-RELATED"/>
    <property type="match status" value="1"/>
</dbReference>
<dbReference type="SUPFAM" id="SSF52499">
    <property type="entry name" value="Isochorismatase-like hydrolases"/>
    <property type="match status" value="1"/>
</dbReference>
<dbReference type="CDD" id="cd00431">
    <property type="entry name" value="cysteine_hydrolases"/>
    <property type="match status" value="1"/>
</dbReference>
<dbReference type="InterPro" id="IPR050272">
    <property type="entry name" value="Isochorismatase-like_hydrls"/>
</dbReference>
<dbReference type="PANTHER" id="PTHR43540:SF6">
    <property type="entry name" value="ISOCHORISMATASE-LIKE DOMAIN-CONTAINING PROTEIN"/>
    <property type="match status" value="1"/>
</dbReference>
<feature type="domain" description="Isochorismatase-like" evidence="2">
    <location>
        <begin position="26"/>
        <end position="199"/>
    </location>
</feature>
<proteinExistence type="predicted"/>
<dbReference type="EMBL" id="CCAZ020000001">
    <property type="protein sequence ID" value="CEG06981.1"/>
    <property type="molecule type" value="Genomic_DNA"/>
</dbReference>
<dbReference type="Pfam" id="PF00857">
    <property type="entry name" value="Isochorismatase"/>
    <property type="match status" value="1"/>
</dbReference>
<evidence type="ECO:0000256" key="1">
    <source>
        <dbReference type="ARBA" id="ARBA00022801"/>
    </source>
</evidence>
<evidence type="ECO:0000313" key="4">
    <source>
        <dbReference type="Proteomes" id="UP000035762"/>
    </source>
</evidence>
<protein>
    <submittedName>
        <fullName evidence="3">Nicotinamidase/pyrazinamidase</fullName>
    </submittedName>
</protein>
<dbReference type="InterPro" id="IPR036380">
    <property type="entry name" value="Isochorismatase-like_sf"/>
</dbReference>
<keyword evidence="4" id="KW-1185">Reference proteome</keyword>
<dbReference type="Proteomes" id="UP000035762">
    <property type="component" value="Unassembled WGS sequence"/>
</dbReference>
<dbReference type="InterPro" id="IPR000868">
    <property type="entry name" value="Isochorismatase-like_dom"/>
</dbReference>
<organism evidence="3 4">
    <name type="scientific">Afipia felis</name>
    <name type="common">Cat scratch disease bacillus</name>
    <dbReference type="NCBI Taxonomy" id="1035"/>
    <lineage>
        <taxon>Bacteria</taxon>
        <taxon>Pseudomonadati</taxon>
        <taxon>Pseudomonadota</taxon>
        <taxon>Alphaproteobacteria</taxon>
        <taxon>Hyphomicrobiales</taxon>
        <taxon>Nitrobacteraceae</taxon>
        <taxon>Afipia</taxon>
    </lineage>
</organism>
<comment type="caution">
    <text evidence="3">The sequence shown here is derived from an EMBL/GenBank/DDBJ whole genome shotgun (WGS) entry which is preliminary data.</text>
</comment>
<dbReference type="STRING" id="1035.BN961_00362"/>
<name>A0A090MHC1_AFIFE</name>
<evidence type="ECO:0000313" key="3">
    <source>
        <dbReference type="EMBL" id="CEG06981.1"/>
    </source>
</evidence>
<keyword evidence="1" id="KW-0378">Hydrolase</keyword>
<gene>
    <name evidence="3" type="ORF">BN961_00362</name>
</gene>
<sequence>MACPAQTAKGIRLMGSLRGAIGGQSVHLCIDMQRLFAPGGPWMTPWLERVLPVVTTLVARQPRRTVFTRFIPAKSPSDAFGTWRAYYEKWRDVTLEAVDPALIDLVPELQTFVPPATQFDRPTYSAFADGRLHAWLQDRRVTTLIVSGSETDVCVLSTVLVAVDHGYRTIVVSDALASSSDESHDALLDLYNRRFDIQIELASAEEVIKTWAIPV</sequence>
<accession>A0A090MHC1</accession>
<dbReference type="GO" id="GO:0016787">
    <property type="term" value="F:hydrolase activity"/>
    <property type="evidence" value="ECO:0007669"/>
    <property type="project" value="UniProtKB-KW"/>
</dbReference>
<reference evidence="3 4" key="1">
    <citation type="journal article" date="2014" name="Genome Announc.">
        <title>Genome Sequence of Afipia felis Strain 76713, Isolated in Hospital Water Using an Amoeba Co-Culture Procedure.</title>
        <authorList>
            <person name="Benamar S."/>
            <person name="La Scola B."/>
            <person name="Croce O."/>
        </authorList>
    </citation>
    <scope>NUCLEOTIDE SEQUENCE [LARGE SCALE GENOMIC DNA]</scope>
    <source>
        <strain evidence="3 4">76713</strain>
    </source>
</reference>
<dbReference type="AlphaFoldDB" id="A0A090MHC1"/>